<comment type="similarity">
    <text evidence="1">Belongs to the MORF4 family-associated protein family.</text>
</comment>
<dbReference type="InterPro" id="IPR029254">
    <property type="entry name" value="MRFAP1"/>
</dbReference>
<dbReference type="PANTHER" id="PTHR31324">
    <property type="entry name" value="MORF4 FAMILY-ASSOCIATED PROTEIN 1-RELATED"/>
    <property type="match status" value="1"/>
</dbReference>
<evidence type="ECO:0000313" key="2">
    <source>
        <dbReference type="Ensembl" id="ENSBIXP00000041881.1"/>
    </source>
</evidence>
<accession>A0A4W2EYN5</accession>
<reference evidence="2" key="3">
    <citation type="submission" date="2025-09" db="UniProtKB">
        <authorList>
            <consortium name="Ensembl"/>
        </authorList>
    </citation>
    <scope>IDENTIFICATION</scope>
</reference>
<dbReference type="AlphaFoldDB" id="A0A4W2EYN5"/>
<sequence length="146" mass="16713">MRPIQKEPEKVEVLQPEEHFEQFLFPVISEVQEAIVPRTGVHRKAYDIIGSGCRKWAINSSNKTQVESLGKSTLNYFQNQWSQGQSDQKVQEGGEGDSGHKIKEVFAKALERLGKESEDYLQWALTWTGNRYLQCSINHPTISSFE</sequence>
<dbReference type="Proteomes" id="UP000314981">
    <property type="component" value="Chromosome 6"/>
</dbReference>
<evidence type="ECO:0000313" key="3">
    <source>
        <dbReference type="Proteomes" id="UP000314981"/>
    </source>
</evidence>
<organism evidence="2 3">
    <name type="scientific">Bos indicus x Bos taurus</name>
    <name type="common">Hybrid cattle</name>
    <dbReference type="NCBI Taxonomy" id="30522"/>
    <lineage>
        <taxon>Eukaryota</taxon>
        <taxon>Metazoa</taxon>
        <taxon>Chordata</taxon>
        <taxon>Craniata</taxon>
        <taxon>Vertebrata</taxon>
        <taxon>Euteleostomi</taxon>
        <taxon>Mammalia</taxon>
        <taxon>Eutheria</taxon>
        <taxon>Laurasiatheria</taxon>
        <taxon>Artiodactyla</taxon>
        <taxon>Ruminantia</taxon>
        <taxon>Pecora</taxon>
        <taxon>Bovidae</taxon>
        <taxon>Bovinae</taxon>
        <taxon>Bos</taxon>
    </lineage>
</organism>
<name>A0A4W2EYN5_BOBOX</name>
<proteinExistence type="inferred from homology"/>
<dbReference type="OMA" id="KWAINSS"/>
<dbReference type="STRING" id="30522.A0A4W2EYN5"/>
<reference evidence="2 3" key="1">
    <citation type="submission" date="2018-11" db="EMBL/GenBank/DDBJ databases">
        <title>Haplotype-resolved cattle genomes.</title>
        <authorList>
            <person name="Low W.Y."/>
            <person name="Tearle R."/>
            <person name="Bickhart D.M."/>
            <person name="Rosen B.D."/>
            <person name="Koren S."/>
            <person name="Rhie A."/>
            <person name="Hiendleder S."/>
            <person name="Phillippy A.M."/>
            <person name="Smith T.P.L."/>
            <person name="Williams J.L."/>
        </authorList>
    </citation>
    <scope>NUCLEOTIDE SEQUENCE [LARGE SCALE GENOMIC DNA]</scope>
</reference>
<protein>
    <submittedName>
        <fullName evidence="2">Uncharacterized protein</fullName>
    </submittedName>
</protein>
<dbReference type="Ensembl" id="ENSBIXT00000039258.1">
    <property type="protein sequence ID" value="ENSBIXP00000041881.1"/>
    <property type="gene ID" value="ENSBIXG00000005358.1"/>
</dbReference>
<evidence type="ECO:0000256" key="1">
    <source>
        <dbReference type="ARBA" id="ARBA00005515"/>
    </source>
</evidence>
<keyword evidence="3" id="KW-1185">Reference proteome</keyword>
<dbReference type="PANTHER" id="PTHR31324:SF1">
    <property type="entry name" value="MORF4 FAMILY-ASSOCIATED PROTEIN 1"/>
    <property type="match status" value="1"/>
</dbReference>
<dbReference type="Pfam" id="PF15155">
    <property type="entry name" value="MRFAP1"/>
    <property type="match status" value="1"/>
</dbReference>
<reference evidence="2" key="2">
    <citation type="submission" date="2025-08" db="UniProtKB">
        <authorList>
            <consortium name="Ensembl"/>
        </authorList>
    </citation>
    <scope>IDENTIFICATION</scope>
</reference>